<feature type="non-terminal residue" evidence="1">
    <location>
        <position position="78"/>
    </location>
</feature>
<name>A0A8K1D4B0_9PASS</name>
<accession>A0A8K1D4B0</accession>
<protein>
    <submittedName>
        <fullName evidence="1">Uncharacterized protein</fullName>
    </submittedName>
</protein>
<reference evidence="1" key="1">
    <citation type="submission" date="2019-04" db="EMBL/GenBank/DDBJ databases">
        <title>Genome assembly of Zosterops borbonicus 15179.</title>
        <authorList>
            <person name="Leroy T."/>
            <person name="Anselmetti Y."/>
            <person name="Tilak M.-K."/>
            <person name="Nabholz B."/>
        </authorList>
    </citation>
    <scope>NUCLEOTIDE SEQUENCE</scope>
    <source>
        <strain evidence="1">HGM_15179</strain>
        <tissue evidence="1">Muscle</tissue>
    </source>
</reference>
<comment type="caution">
    <text evidence="1">The sequence shown here is derived from an EMBL/GenBank/DDBJ whole genome shotgun (WGS) entry which is preliminary data.</text>
</comment>
<dbReference type="AlphaFoldDB" id="A0A8K1D4B0"/>
<dbReference type="OrthoDB" id="9217723at2759"/>
<evidence type="ECO:0000313" key="2">
    <source>
        <dbReference type="Proteomes" id="UP000796761"/>
    </source>
</evidence>
<gene>
    <name evidence="1" type="ORF">HGM15179_021513</name>
</gene>
<evidence type="ECO:0000313" key="1">
    <source>
        <dbReference type="EMBL" id="TRZ05595.1"/>
    </source>
</evidence>
<dbReference type="EMBL" id="SWJQ01003843">
    <property type="protein sequence ID" value="TRZ05595.1"/>
    <property type="molecule type" value="Genomic_DNA"/>
</dbReference>
<keyword evidence="2" id="KW-1185">Reference proteome</keyword>
<dbReference type="Proteomes" id="UP000796761">
    <property type="component" value="Unassembled WGS sequence"/>
</dbReference>
<sequence length="78" mass="8487">DRLQAEGRVRLLHLGLGSDTLGVVSLDTYRDKVLSGVSGTPQEGTVRRFLERAVAATPELSFEQRTLRELGFGDGDVT</sequence>
<organism evidence="1 2">
    <name type="scientific">Zosterops borbonicus</name>
    <dbReference type="NCBI Taxonomy" id="364589"/>
    <lineage>
        <taxon>Eukaryota</taxon>
        <taxon>Metazoa</taxon>
        <taxon>Chordata</taxon>
        <taxon>Craniata</taxon>
        <taxon>Vertebrata</taxon>
        <taxon>Euteleostomi</taxon>
        <taxon>Archelosauria</taxon>
        <taxon>Archosauria</taxon>
        <taxon>Dinosauria</taxon>
        <taxon>Saurischia</taxon>
        <taxon>Theropoda</taxon>
        <taxon>Coelurosauria</taxon>
        <taxon>Aves</taxon>
        <taxon>Neognathae</taxon>
        <taxon>Neoaves</taxon>
        <taxon>Telluraves</taxon>
        <taxon>Australaves</taxon>
        <taxon>Passeriformes</taxon>
        <taxon>Sylvioidea</taxon>
        <taxon>Zosteropidae</taxon>
        <taxon>Zosterops</taxon>
    </lineage>
</organism>
<proteinExistence type="predicted"/>